<gene>
    <name evidence="1" type="ORF">C8Q71DRAFT_733628</name>
</gene>
<reference evidence="1 2" key="1">
    <citation type="journal article" date="2021" name="Environ. Microbiol.">
        <title>Gene family expansions and transcriptome signatures uncover fungal adaptations to wood decay.</title>
        <authorList>
            <person name="Hage H."/>
            <person name="Miyauchi S."/>
            <person name="Viragh M."/>
            <person name="Drula E."/>
            <person name="Min B."/>
            <person name="Chaduli D."/>
            <person name="Navarro D."/>
            <person name="Favel A."/>
            <person name="Norest M."/>
            <person name="Lesage-Meessen L."/>
            <person name="Balint B."/>
            <person name="Merenyi Z."/>
            <person name="de Eugenio L."/>
            <person name="Morin E."/>
            <person name="Martinez A.T."/>
            <person name="Baldrian P."/>
            <person name="Stursova M."/>
            <person name="Martinez M.J."/>
            <person name="Novotny C."/>
            <person name="Magnuson J.K."/>
            <person name="Spatafora J.W."/>
            <person name="Maurice S."/>
            <person name="Pangilinan J."/>
            <person name="Andreopoulos W."/>
            <person name="LaButti K."/>
            <person name="Hundley H."/>
            <person name="Na H."/>
            <person name="Kuo A."/>
            <person name="Barry K."/>
            <person name="Lipzen A."/>
            <person name="Henrissat B."/>
            <person name="Riley R."/>
            <person name="Ahrendt S."/>
            <person name="Nagy L.G."/>
            <person name="Grigoriev I.V."/>
            <person name="Martin F."/>
            <person name="Rosso M.N."/>
        </authorList>
    </citation>
    <scope>NUCLEOTIDE SEQUENCE [LARGE SCALE GENOMIC DNA]</scope>
    <source>
        <strain evidence="1 2">CIRM-BRFM 1785</strain>
    </source>
</reference>
<dbReference type="EMBL" id="JADCUA010000002">
    <property type="protein sequence ID" value="KAH9842607.1"/>
    <property type="molecule type" value="Genomic_DNA"/>
</dbReference>
<keyword evidence="2" id="KW-1185">Reference proteome</keyword>
<dbReference type="Proteomes" id="UP000814176">
    <property type="component" value="Unassembled WGS sequence"/>
</dbReference>
<accession>A0ABQ8KUT3</accession>
<name>A0ABQ8KUT3_9APHY</name>
<evidence type="ECO:0000313" key="2">
    <source>
        <dbReference type="Proteomes" id="UP000814176"/>
    </source>
</evidence>
<organism evidence="1 2">
    <name type="scientific">Rhodofomes roseus</name>
    <dbReference type="NCBI Taxonomy" id="34475"/>
    <lineage>
        <taxon>Eukaryota</taxon>
        <taxon>Fungi</taxon>
        <taxon>Dikarya</taxon>
        <taxon>Basidiomycota</taxon>
        <taxon>Agaricomycotina</taxon>
        <taxon>Agaricomycetes</taxon>
        <taxon>Polyporales</taxon>
        <taxon>Rhodofomes</taxon>
    </lineage>
</organism>
<protein>
    <recommendedName>
        <fullName evidence="3">Secreted protein</fullName>
    </recommendedName>
</protein>
<evidence type="ECO:0008006" key="3">
    <source>
        <dbReference type="Google" id="ProtNLM"/>
    </source>
</evidence>
<sequence>MTPYFLCLVSPFQLLVLPFTDLLFLVRSLDHRPMGVIGGTCVTLNRTVRRWILDILTLGRAASPLYWPLGLFRFPAARTFAMQHPQYIGVRTRSRRVSGLARRVGFRRR</sequence>
<dbReference type="RefSeq" id="XP_047783654.1">
    <property type="nucleotide sequence ID" value="XM_047922343.1"/>
</dbReference>
<evidence type="ECO:0000313" key="1">
    <source>
        <dbReference type="EMBL" id="KAH9842607.1"/>
    </source>
</evidence>
<comment type="caution">
    <text evidence="1">The sequence shown here is derived from an EMBL/GenBank/DDBJ whole genome shotgun (WGS) entry which is preliminary data.</text>
</comment>
<proteinExistence type="predicted"/>
<dbReference type="GeneID" id="72003075"/>